<dbReference type="WormBase" id="C44H4.7a">
    <property type="protein sequence ID" value="CE31445"/>
    <property type="gene ID" value="WBGene00001325"/>
    <property type="gene designation" value="eor-2"/>
</dbReference>
<dbReference type="PeptideAtlas" id="G5EE70"/>
<evidence type="ECO:0000256" key="1">
    <source>
        <dbReference type="SAM" id="MobiDB-lite"/>
    </source>
</evidence>
<reference evidence="4" key="5">
    <citation type="submission" date="2024-10" db="EMBL/GenBank/DDBJ databases">
        <authorList>
            <consortium name="WormBase Consortium"/>
            <person name="WormBase"/>
        </authorList>
    </citation>
    <scope>NUCLEOTIDE SEQUENCE</scope>
    <source>
        <strain evidence="4">Bristol N2</strain>
    </source>
</reference>
<dbReference type="SMR" id="G5EE70"/>
<dbReference type="OMA" id="DCAVWRV"/>
<organism evidence="2">
    <name type="scientific">Caenorhabditis elegans</name>
    <dbReference type="NCBI Taxonomy" id="6239"/>
    <lineage>
        <taxon>Eukaryota</taxon>
        <taxon>Metazoa</taxon>
        <taxon>Ecdysozoa</taxon>
        <taxon>Nematoda</taxon>
        <taxon>Chromadorea</taxon>
        <taxon>Rhabditida</taxon>
        <taxon>Rhabditina</taxon>
        <taxon>Rhabditomorpha</taxon>
        <taxon>Rhabditoidea</taxon>
        <taxon>Rhabditidae</taxon>
        <taxon>Peloderinae</taxon>
        <taxon>Caenorhabditis</taxon>
    </lineage>
</organism>
<proteinExistence type="evidence at protein level"/>
<dbReference type="Proteomes" id="UP000001940">
    <property type="component" value="Chromosome X"/>
</dbReference>
<dbReference type="OrthoDB" id="309640at2759"/>
<dbReference type="GO" id="GO:0001708">
    <property type="term" value="P:cell fate specification"/>
    <property type="evidence" value="ECO:0000315"/>
    <property type="project" value="WormBase"/>
</dbReference>
<dbReference type="GO" id="GO:0040011">
    <property type="term" value="P:locomotion"/>
    <property type="evidence" value="ECO:0000315"/>
    <property type="project" value="WormBase"/>
</dbReference>
<dbReference type="GO" id="GO:0005634">
    <property type="term" value="C:nucleus"/>
    <property type="evidence" value="ECO:0000314"/>
    <property type="project" value="WormBase"/>
</dbReference>
<dbReference type="GO" id="GO:0012501">
    <property type="term" value="P:programmed cell death"/>
    <property type="evidence" value="ECO:0000315"/>
    <property type="project" value="UniProtKB"/>
</dbReference>
<dbReference type="GO" id="GO:0007265">
    <property type="term" value="P:Ras protein signal transduction"/>
    <property type="evidence" value="ECO:0000316"/>
    <property type="project" value="WormBase"/>
</dbReference>
<protein>
    <submittedName>
        <fullName evidence="2 3">EOR-2</fullName>
    </submittedName>
</protein>
<feature type="region of interest" description="Disordered" evidence="1">
    <location>
        <begin position="556"/>
        <end position="583"/>
    </location>
</feature>
<keyword evidence="7" id="KW-1267">Proteomics identification</keyword>
<dbReference type="PANTHER" id="PTHR14689">
    <property type="entry name" value="PHORBOL-ESTER_DAG-TYPE DOMAIN-CONTAINING PROTEIN"/>
    <property type="match status" value="1"/>
</dbReference>
<evidence type="ECO:0000313" key="3">
    <source>
        <dbReference type="EMBL" id="AAM74223.1"/>
    </source>
</evidence>
<dbReference type="GO" id="GO:0001764">
    <property type="term" value="P:neuron migration"/>
    <property type="evidence" value="ECO:0000315"/>
    <property type="project" value="WormBase"/>
</dbReference>
<feature type="region of interest" description="Disordered" evidence="1">
    <location>
        <begin position="322"/>
        <end position="359"/>
    </location>
</feature>
<reference evidence="4" key="3">
    <citation type="submission" date="2003-03" db="EMBL/GenBank/DDBJ databases">
        <authorList>
            <person name="Sulson J.E."/>
            <person name="Waterston R."/>
        </authorList>
    </citation>
    <scope>NUCLEOTIDE SEQUENCE</scope>
    <source>
        <strain evidence="4">Bristol N2</strain>
    </source>
</reference>
<dbReference type="PaxDb" id="6239-C44H4.7a"/>
<dbReference type="EMBL" id="AF519109">
    <property type="protein sequence ID" value="AAM74223.1"/>
    <property type="molecule type" value="mRNA"/>
</dbReference>
<dbReference type="CTD" id="181557"/>
<dbReference type="ExpressionAtlas" id="G5EE70">
    <property type="expression patterns" value="baseline and differential"/>
</dbReference>
<evidence type="ECO:0000313" key="6">
    <source>
        <dbReference type="WormBase" id="C44H4.7a"/>
    </source>
</evidence>
<dbReference type="PANTHER" id="PTHR14689:SF0">
    <property type="entry name" value="COILED-COIL DOMAIN-CONTAINING PROTEIN 82"/>
    <property type="match status" value="1"/>
</dbReference>
<accession>G5EE70</accession>
<feature type="compositionally biased region" description="Low complexity" evidence="1">
    <location>
        <begin position="231"/>
        <end position="246"/>
    </location>
</feature>
<dbReference type="eggNOG" id="KOG4805">
    <property type="taxonomic scope" value="Eukaryota"/>
</dbReference>
<evidence type="ECO:0000313" key="5">
    <source>
        <dbReference type="Proteomes" id="UP000001940"/>
    </source>
</evidence>
<dbReference type="GO" id="GO:0051402">
    <property type="term" value="P:neuron apoptotic process"/>
    <property type="evidence" value="ECO:0000315"/>
    <property type="project" value="WormBase"/>
</dbReference>
<reference evidence="3" key="2">
    <citation type="journal article" date="2002" name="Genes Dev.">
        <title>C. elegans EOR-1/PLZF and EOR-2 positively regulate Ras and Wnt signaling and function redundantly with LIN-25 and the SUR-2 Mediator component.</title>
        <authorList>
            <person name="Howard R.M."/>
            <person name="Sundaram M.V."/>
        </authorList>
    </citation>
    <scope>NUCLEOTIDE SEQUENCE</scope>
</reference>
<gene>
    <name evidence="4 6" type="primary">eor-2</name>
    <name evidence="6" type="ORF">C44H4.7</name>
    <name evidence="4" type="ORF">CELE_C44H4.7</name>
</gene>
<dbReference type="AlphaFoldDB" id="G5EE70"/>
<evidence type="ECO:0000313" key="4">
    <source>
        <dbReference type="EMBL" id="CAD42646.2"/>
    </source>
</evidence>
<dbReference type="GO" id="GO:0045138">
    <property type="term" value="P:nematode male tail tip morphogenesis"/>
    <property type="evidence" value="ECO:0000315"/>
    <property type="project" value="WormBase"/>
</dbReference>
<dbReference type="EMBL" id="BX284606">
    <property type="protein sequence ID" value="CAD42646.2"/>
    <property type="molecule type" value="Genomic_DNA"/>
</dbReference>
<feature type="compositionally biased region" description="Basic and acidic residues" evidence="1">
    <location>
        <begin position="327"/>
        <end position="342"/>
    </location>
</feature>
<dbReference type="GO" id="GO:0002119">
    <property type="term" value="P:nematode larval development"/>
    <property type="evidence" value="ECO:0000315"/>
    <property type="project" value="WormBase"/>
</dbReference>
<feature type="compositionally biased region" description="Basic and acidic residues" evidence="1">
    <location>
        <begin position="285"/>
        <end position="295"/>
    </location>
</feature>
<keyword evidence="5" id="KW-1185">Reference proteome</keyword>
<dbReference type="GO" id="GO:0016055">
    <property type="term" value="P:Wnt signaling pathway"/>
    <property type="evidence" value="ECO:0000316"/>
    <property type="project" value="WormBase"/>
</dbReference>
<dbReference type="EMBL" id="AF502570">
    <property type="protein sequence ID" value="AAM74152.1"/>
    <property type="molecule type" value="mRNA"/>
</dbReference>
<name>G5EE70_CAEEL</name>
<sequence length="972" mass="109817">MDQRNQKSLLPDFSANGFSGQFNGIPHGNTNAIMSTIQSLQMHSMGNQLLPHGDLQTDLQNQFLIEQFQLRAMQSMYNTFNNGNQKQPQASLTMSQFNSMTGNEPSTSSNVFSASIPTTSGTQINASQPMIPTTSMHNLAVQSSMMLENKLGQNLNLKTTQLAQTTIPQAQAAVEDWMKNICVDSLLDPKQAKTPSTTPSAQVSAGTTFNSTPAVSCATPLTATVSLATKPSEPSAASSMPTSSESVDATKGDAIDFDDEAHDDVDNIFGLSLSESDVRSGSMYRRPDSADRVHSPIDFTPPDSPQAELTFDEIFGISAPSTSAKAATKEKPVPKPRSEMVFHDVPSTSKDDIATGTRGNKEFPAIATPQRVPKPAPTAASKEEDDFVNNFVKPQNVPVYKQKAALMSLEARENARKEDPNYDAFEFEDDDDFVFGGPSADLRREPELTKKIEQKAKSVYITGVGFSIRNDKEKEYSSKKYYSKPSATHQPNFNDTINEKAFFTTADEIRAQKDQQLVCAFLKPEQVTSTECVRNMRKVTREEPMLPKFIIRVEQVQNQHEEPMTRRRYKRKKNKSDNDDSDFEDVAYRKRKTAKKVYTMHKENDPTFRRTVLDFSIGPCVSDEEKKRVSMFGPAEGILPKGTYVICKADMLKEDCAVWRVDNQNLLQKFPPFRDSKANRLVYRSSSTYSGWCEQISSQYFRVAVKIIKQTRSETTVEPEVPLAELFPASSVEWFKNPGTVFFEEETKVEPIDDDSILTEPRRVSLNTLVNAYLTQVFTKTHVESLIDDKDWTYSRSIAELETNNKQCEGLIKKRIPVEPKHNRWIAKYTRLAISKSSFHCFTKCQICKRKKPRRVIHFFDKTSCNEKLLVENLSSDIHDENEDDEEYPIVSDAISCGRCSMAVDFLHRMHHIKFHMLRICEDKLEEIGTSDIDLTSDKIVEKAKADKVWTLGVIQKYCDLWDQVRYEFRDV</sequence>
<dbReference type="AGR" id="WB:WBGene00001325"/>
<feature type="region of interest" description="Disordered" evidence="1">
    <location>
        <begin position="279"/>
        <end position="300"/>
    </location>
</feature>
<evidence type="ECO:0000313" key="2">
    <source>
        <dbReference type="EMBL" id="AAM74152.1"/>
    </source>
</evidence>
<reference evidence="4 5" key="1">
    <citation type="journal article" date="1998" name="Science">
        <title>Genome sequence of the nematode C. elegans: a platform for investigating biology.</title>
        <authorList>
            <consortium name="The C. elegans sequencing consortium"/>
            <person name="Sulson J.E."/>
            <person name="Waterston R."/>
        </authorList>
    </citation>
    <scope>NUCLEOTIDE SEQUENCE [LARGE SCALE GENOMIC DNA]</scope>
    <source>
        <strain evidence="4 5">Bristol N2</strain>
    </source>
</reference>
<dbReference type="FunCoup" id="G5EE70">
    <property type="interactions" value="828"/>
</dbReference>
<evidence type="ECO:0007829" key="7">
    <source>
        <dbReference type="PeptideAtlas" id="G5EE70"/>
    </source>
</evidence>
<feature type="region of interest" description="Disordered" evidence="1">
    <location>
        <begin position="229"/>
        <end position="249"/>
    </location>
</feature>
<dbReference type="RefSeq" id="NP_001024470.1">
    <property type="nucleotide sequence ID" value="NM_001029299.7"/>
</dbReference>
<reference evidence="2" key="4">
    <citation type="journal article" date="2004" name="Dev. Biol.">
        <title>eor-1 and eor-2 are required for cell-specific apoptotic death in C. elegans.</title>
        <authorList>
            <person name="Hoeppner D.J."/>
            <person name="Spector M.S."/>
            <person name="Ratliff T.M."/>
            <person name="Kinchen J.M."/>
            <person name="Granat S."/>
            <person name="Lin S.C."/>
            <person name="Bhusri S.S."/>
            <person name="Conradt B."/>
            <person name="Herman M.A."/>
            <person name="Hengartner M.O."/>
        </authorList>
    </citation>
    <scope>NUCLEOTIDE SEQUENCE</scope>
</reference>
<dbReference type="KEGG" id="cel:CELE_C44H4.7"/>
<dbReference type="GeneID" id="181557"/>
<dbReference type="STRING" id="6239.C44H4.7a.2"/>
<dbReference type="Bgee" id="WBGene00001325">
    <property type="expression patterns" value="Expressed in pharyngeal muscle cell (C elegans) and 4 other cell types or tissues"/>
</dbReference>